<dbReference type="RefSeq" id="WP_149399440.1">
    <property type="nucleotide sequence ID" value="NZ_BIXY01000001.1"/>
</dbReference>
<dbReference type="Proteomes" id="UP000322530">
    <property type="component" value="Unassembled WGS sequence"/>
</dbReference>
<proteinExistence type="inferred from homology"/>
<comment type="subcellular location">
    <subcellularLocation>
        <location evidence="3 12">Cytoplasm</location>
    </subcellularLocation>
</comment>
<keyword evidence="8 12" id="KW-0963">Cytoplasm</keyword>
<dbReference type="NCBIfam" id="NF002634">
    <property type="entry name" value="PRK02304.1-3"/>
    <property type="match status" value="1"/>
</dbReference>
<dbReference type="InterPro" id="IPR029057">
    <property type="entry name" value="PRTase-like"/>
</dbReference>
<keyword evidence="10 12" id="KW-0808">Transferase</keyword>
<keyword evidence="9 12" id="KW-0328">Glycosyltransferase</keyword>
<feature type="domain" description="Phosphoribosyltransferase" evidence="13">
    <location>
        <begin position="42"/>
        <end position="156"/>
    </location>
</feature>
<evidence type="ECO:0000256" key="2">
    <source>
        <dbReference type="ARBA" id="ARBA00003968"/>
    </source>
</evidence>
<gene>
    <name evidence="12" type="primary">apt</name>
    <name evidence="14" type="ORF">KDI_02260</name>
</gene>
<dbReference type="CDD" id="cd06223">
    <property type="entry name" value="PRTases_typeI"/>
    <property type="match status" value="1"/>
</dbReference>
<comment type="similarity">
    <text evidence="5 12">Belongs to the purine/pyrimidine phosphoribosyltransferase family.</text>
</comment>
<evidence type="ECO:0000256" key="3">
    <source>
        <dbReference type="ARBA" id="ARBA00004496"/>
    </source>
</evidence>
<dbReference type="PANTHER" id="PTHR32315:SF3">
    <property type="entry name" value="ADENINE PHOSPHORIBOSYLTRANSFERASE"/>
    <property type="match status" value="1"/>
</dbReference>
<dbReference type="GO" id="GO:0044209">
    <property type="term" value="P:AMP salvage"/>
    <property type="evidence" value="ECO:0007669"/>
    <property type="project" value="UniProtKB-UniRule"/>
</dbReference>
<evidence type="ECO:0000313" key="14">
    <source>
        <dbReference type="EMBL" id="GCF06662.1"/>
    </source>
</evidence>
<evidence type="ECO:0000256" key="11">
    <source>
        <dbReference type="ARBA" id="ARBA00022726"/>
    </source>
</evidence>
<dbReference type="SUPFAM" id="SSF53271">
    <property type="entry name" value="PRTase-like"/>
    <property type="match status" value="1"/>
</dbReference>
<dbReference type="PANTHER" id="PTHR32315">
    <property type="entry name" value="ADENINE PHOSPHORIBOSYLTRANSFERASE"/>
    <property type="match status" value="1"/>
</dbReference>
<dbReference type="InterPro" id="IPR050054">
    <property type="entry name" value="UPRTase/APRTase"/>
</dbReference>
<keyword evidence="15" id="KW-1185">Reference proteome</keyword>
<evidence type="ECO:0000259" key="13">
    <source>
        <dbReference type="Pfam" id="PF00156"/>
    </source>
</evidence>
<evidence type="ECO:0000256" key="6">
    <source>
        <dbReference type="ARBA" id="ARBA00011738"/>
    </source>
</evidence>
<reference evidence="14 15" key="1">
    <citation type="submission" date="2019-01" db="EMBL/GenBank/DDBJ databases">
        <title>Draft genome sequence of Dictyobacter sp. Uno17.</title>
        <authorList>
            <person name="Wang C.M."/>
            <person name="Zheng Y."/>
            <person name="Sakai Y."/>
            <person name="Abe K."/>
            <person name="Yokota A."/>
            <person name="Yabe S."/>
        </authorList>
    </citation>
    <scope>NUCLEOTIDE SEQUENCE [LARGE SCALE GENOMIC DNA]</scope>
    <source>
        <strain evidence="14 15">Uno17</strain>
    </source>
</reference>
<dbReference type="InterPro" id="IPR000836">
    <property type="entry name" value="PRTase_dom"/>
</dbReference>
<dbReference type="HAMAP" id="MF_00004">
    <property type="entry name" value="Aden_phosphoribosyltr"/>
    <property type="match status" value="1"/>
</dbReference>
<dbReference type="Gene3D" id="3.40.50.2020">
    <property type="match status" value="1"/>
</dbReference>
<dbReference type="OrthoDB" id="9803963at2"/>
<dbReference type="GO" id="GO:0003999">
    <property type="term" value="F:adenine phosphoribosyltransferase activity"/>
    <property type="evidence" value="ECO:0007669"/>
    <property type="project" value="UniProtKB-UniRule"/>
</dbReference>
<dbReference type="Pfam" id="PF00156">
    <property type="entry name" value="Pribosyltran"/>
    <property type="match status" value="1"/>
</dbReference>
<comment type="function">
    <text evidence="2 12">Catalyzes a salvage reaction resulting in the formation of AMP, that is energically less costly than de novo synthesis.</text>
</comment>
<organism evidence="14 15">
    <name type="scientific">Dictyobacter arantiisoli</name>
    <dbReference type="NCBI Taxonomy" id="2014874"/>
    <lineage>
        <taxon>Bacteria</taxon>
        <taxon>Bacillati</taxon>
        <taxon>Chloroflexota</taxon>
        <taxon>Ktedonobacteria</taxon>
        <taxon>Ktedonobacterales</taxon>
        <taxon>Dictyobacteraceae</taxon>
        <taxon>Dictyobacter</taxon>
    </lineage>
</organism>
<dbReference type="GO" id="GO:0002055">
    <property type="term" value="F:adenine binding"/>
    <property type="evidence" value="ECO:0007669"/>
    <property type="project" value="TreeGrafter"/>
</dbReference>
<keyword evidence="11 12" id="KW-0660">Purine salvage</keyword>
<evidence type="ECO:0000256" key="8">
    <source>
        <dbReference type="ARBA" id="ARBA00022490"/>
    </source>
</evidence>
<sequence length="177" mass="19283">MTSTSEPVRLEDWVRDIPDFPQQGVLFKDITPLLQDARAFRVAMDRLAAHYAGAGIEAVVGVESRGFIFGAPLAYLLNCGFVPVRKFGKLPGETVNVEYALEYGTNVVELHMDAIKPGQRVLIVDDLLATGGTVSASIELVEKLGGHIAGIAFLVELGFLKGRERLKGHDVFALIQY</sequence>
<dbReference type="UniPathway" id="UPA00588">
    <property type="reaction ID" value="UER00646"/>
</dbReference>
<evidence type="ECO:0000256" key="4">
    <source>
        <dbReference type="ARBA" id="ARBA00004659"/>
    </source>
</evidence>
<dbReference type="EC" id="2.4.2.7" evidence="7 12"/>
<dbReference type="GO" id="GO:0006168">
    <property type="term" value="P:adenine salvage"/>
    <property type="evidence" value="ECO:0007669"/>
    <property type="project" value="InterPro"/>
</dbReference>
<evidence type="ECO:0000313" key="15">
    <source>
        <dbReference type="Proteomes" id="UP000322530"/>
    </source>
</evidence>
<dbReference type="GO" id="GO:0006166">
    <property type="term" value="P:purine ribonucleoside salvage"/>
    <property type="evidence" value="ECO:0007669"/>
    <property type="project" value="UniProtKB-UniRule"/>
</dbReference>
<dbReference type="InterPro" id="IPR005764">
    <property type="entry name" value="Ade_phspho_trans"/>
</dbReference>
<comment type="subunit">
    <text evidence="6 12">Homodimer.</text>
</comment>
<name>A0A5A5T5M0_9CHLR</name>
<evidence type="ECO:0000256" key="7">
    <source>
        <dbReference type="ARBA" id="ARBA00011893"/>
    </source>
</evidence>
<dbReference type="GO" id="GO:0005737">
    <property type="term" value="C:cytoplasm"/>
    <property type="evidence" value="ECO:0007669"/>
    <property type="project" value="UniProtKB-SubCell"/>
</dbReference>
<evidence type="ECO:0000256" key="10">
    <source>
        <dbReference type="ARBA" id="ARBA00022679"/>
    </source>
</evidence>
<dbReference type="NCBIfam" id="TIGR01090">
    <property type="entry name" value="apt"/>
    <property type="match status" value="1"/>
</dbReference>
<dbReference type="FunFam" id="3.40.50.2020:FF:000004">
    <property type="entry name" value="Adenine phosphoribosyltransferase"/>
    <property type="match status" value="1"/>
</dbReference>
<comment type="caution">
    <text evidence="14">The sequence shown here is derived from an EMBL/GenBank/DDBJ whole genome shotgun (WGS) entry which is preliminary data.</text>
</comment>
<evidence type="ECO:0000256" key="9">
    <source>
        <dbReference type="ARBA" id="ARBA00022676"/>
    </source>
</evidence>
<evidence type="ECO:0000256" key="5">
    <source>
        <dbReference type="ARBA" id="ARBA00008391"/>
    </source>
</evidence>
<evidence type="ECO:0000256" key="1">
    <source>
        <dbReference type="ARBA" id="ARBA00000868"/>
    </source>
</evidence>
<evidence type="ECO:0000256" key="12">
    <source>
        <dbReference type="HAMAP-Rule" id="MF_00004"/>
    </source>
</evidence>
<comment type="pathway">
    <text evidence="4 12">Purine metabolism; AMP biosynthesis via salvage pathway; AMP from adenine: step 1/1.</text>
</comment>
<dbReference type="AlphaFoldDB" id="A0A5A5T5M0"/>
<dbReference type="GO" id="GO:0016208">
    <property type="term" value="F:AMP binding"/>
    <property type="evidence" value="ECO:0007669"/>
    <property type="project" value="TreeGrafter"/>
</dbReference>
<comment type="catalytic activity">
    <reaction evidence="1 12">
        <text>AMP + diphosphate = 5-phospho-alpha-D-ribose 1-diphosphate + adenine</text>
        <dbReference type="Rhea" id="RHEA:16609"/>
        <dbReference type="ChEBI" id="CHEBI:16708"/>
        <dbReference type="ChEBI" id="CHEBI:33019"/>
        <dbReference type="ChEBI" id="CHEBI:58017"/>
        <dbReference type="ChEBI" id="CHEBI:456215"/>
        <dbReference type="EC" id="2.4.2.7"/>
    </reaction>
</comment>
<dbReference type="NCBIfam" id="NF002636">
    <property type="entry name" value="PRK02304.1-5"/>
    <property type="match status" value="1"/>
</dbReference>
<dbReference type="NCBIfam" id="NF002633">
    <property type="entry name" value="PRK02304.1-2"/>
    <property type="match status" value="1"/>
</dbReference>
<accession>A0A5A5T5M0</accession>
<dbReference type="EMBL" id="BIXY01000001">
    <property type="protein sequence ID" value="GCF06662.1"/>
    <property type="molecule type" value="Genomic_DNA"/>
</dbReference>
<protein>
    <recommendedName>
        <fullName evidence="7 12">Adenine phosphoribosyltransferase</fullName>
        <shortName evidence="12">APRT</shortName>
        <ecNumber evidence="7 12">2.4.2.7</ecNumber>
    </recommendedName>
</protein>